<comment type="caution">
    <text evidence="2">The sequence shown here is derived from an EMBL/GenBank/DDBJ whole genome shotgun (WGS) entry which is preliminary data.</text>
</comment>
<evidence type="ECO:0000313" key="2">
    <source>
        <dbReference type="EMBL" id="RXF53127.1"/>
    </source>
</evidence>
<name>A0A135YMC5_9LACO</name>
<dbReference type="Proteomes" id="UP000289808">
    <property type="component" value="Unassembled WGS sequence"/>
</dbReference>
<organism evidence="2 3">
    <name type="scientific">Lactobacillus crispatus</name>
    <dbReference type="NCBI Taxonomy" id="47770"/>
    <lineage>
        <taxon>Bacteria</taxon>
        <taxon>Bacillati</taxon>
        <taxon>Bacillota</taxon>
        <taxon>Bacilli</taxon>
        <taxon>Lactobacillales</taxon>
        <taxon>Lactobacillaceae</taxon>
        <taxon>Lactobacillus</taxon>
    </lineage>
</organism>
<dbReference type="Proteomes" id="UP001434419">
    <property type="component" value="Unassembled WGS sequence"/>
</dbReference>
<evidence type="ECO:0000313" key="1">
    <source>
        <dbReference type="EMBL" id="MES5149850.1"/>
    </source>
</evidence>
<proteinExistence type="predicted"/>
<evidence type="ECO:0000313" key="3">
    <source>
        <dbReference type="Proteomes" id="UP000289808"/>
    </source>
</evidence>
<dbReference type="AlphaFoldDB" id="A0A135YMC5"/>
<protein>
    <submittedName>
        <fullName evidence="2">Uncharacterized protein</fullName>
    </submittedName>
</protein>
<reference evidence="1" key="2">
    <citation type="submission" date="2024-06" db="EMBL/GenBank/DDBJ databases">
        <title>Vaginal Lactobacillus fatty acid response mechanisms reveal a metabolite-targeted strategy for bacterial vaginosis treatment.</title>
        <authorList>
            <person name="Zhu M."/>
            <person name="Blainey P.C."/>
            <person name="Bloom S.M."/>
            <person name="Kwon D.S."/>
        </authorList>
    </citation>
    <scope>NUCLEOTIDE SEQUENCE</scope>
    <source>
        <strain evidence="1">194_F1_1</strain>
    </source>
</reference>
<sequence length="130" mass="15026">MYELTKIINYEVTRDLVLESQKTNQSYTVFDDSDILGDDKFNFLKTGNRYSCRISILGDLSDSVSGTKFKVIGQEKVGGVKFRKVFNSVGDLFYLPAYDTKESNSIIYLNVKRYDLLSVNEIIYNKDFRK</sequence>
<dbReference type="EMBL" id="JBETVU010000012">
    <property type="protein sequence ID" value="MES5149850.1"/>
    <property type="molecule type" value="Genomic_DNA"/>
</dbReference>
<dbReference type="EMBL" id="SCLX01000164">
    <property type="protein sequence ID" value="RXF53127.1"/>
    <property type="molecule type" value="Genomic_DNA"/>
</dbReference>
<dbReference type="RefSeq" id="WP_005721164.1">
    <property type="nucleotide sequence ID" value="NZ_CP033426.1"/>
</dbReference>
<evidence type="ECO:0000313" key="4">
    <source>
        <dbReference type="Proteomes" id="UP001434419"/>
    </source>
</evidence>
<reference evidence="2 3" key="1">
    <citation type="submission" date="2019-01" db="EMBL/GenBank/DDBJ databases">
        <title>The genome sequence of Lactobacillus crispatus L49.</title>
        <authorList>
            <person name="Zhong J."/>
            <person name="Zhang J."/>
        </authorList>
    </citation>
    <scope>NUCLEOTIDE SEQUENCE [LARGE SCALE GENOMIC DNA]</scope>
    <source>
        <strain evidence="2 3">L49</strain>
    </source>
</reference>
<accession>A0A135YMC5</accession>
<keyword evidence="4" id="KW-1185">Reference proteome</keyword>
<gene>
    <name evidence="1" type="ORF">ABVC42_07930</name>
    <name evidence="2" type="ORF">ERD32_12720</name>
</gene>